<dbReference type="SUPFAM" id="SSF55729">
    <property type="entry name" value="Acyl-CoA N-acyltransferases (Nat)"/>
    <property type="match status" value="1"/>
</dbReference>
<dbReference type="AlphaFoldDB" id="M7NJE3"/>
<dbReference type="InterPro" id="IPR000182">
    <property type="entry name" value="GNAT_dom"/>
</dbReference>
<dbReference type="EMBL" id="AODQ01000083">
    <property type="protein sequence ID" value="EMR01905.1"/>
    <property type="molecule type" value="Genomic_DNA"/>
</dbReference>
<gene>
    <name evidence="4" type="ORF">ADICEAN_02974</name>
</gene>
<dbReference type="OrthoDB" id="1431064at2"/>
<evidence type="ECO:0000256" key="1">
    <source>
        <dbReference type="ARBA" id="ARBA00022679"/>
    </source>
</evidence>
<keyword evidence="5" id="KW-1185">Reference proteome</keyword>
<dbReference type="Proteomes" id="UP000011910">
    <property type="component" value="Unassembled WGS sequence"/>
</dbReference>
<dbReference type="Pfam" id="PF00583">
    <property type="entry name" value="Acetyltransf_1"/>
    <property type="match status" value="1"/>
</dbReference>
<dbReference type="InterPro" id="IPR016181">
    <property type="entry name" value="Acyl_CoA_acyltransferase"/>
</dbReference>
<dbReference type="STRING" id="1279009.ADICEAN_02974"/>
<accession>M7NJE3</accession>
<reference evidence="4 5" key="1">
    <citation type="journal article" date="2013" name="Genome Announc.">
        <title>Draft Genome Sequence of Cesiribacter andamanensis Strain AMV16T, Isolated from a Soil Sample from a Mud Volcano in the Andaman Islands, India.</title>
        <authorList>
            <person name="Shivaji S."/>
            <person name="Ara S."/>
            <person name="Begum Z."/>
            <person name="Srinivas T.N."/>
            <person name="Singh A."/>
            <person name="Kumar Pinnaka A."/>
        </authorList>
    </citation>
    <scope>NUCLEOTIDE SEQUENCE [LARGE SCALE GENOMIC DNA]</scope>
    <source>
        <strain evidence="4 5">AMV16</strain>
    </source>
</reference>
<proteinExistence type="predicted"/>
<sequence>MSSFSIRPYQPHLQAYFERLNKAWIEQYFRLEPIDQWVLEHPDEAILQKGGDIFFVEYQGQIIGTAALKWNAPGVLELTKMAVDPAYQGLGAGKFLCKTAIDRARAAGAGCLLLYSNRSLAPAIGIYRTLGFQEVPVEPGTYARADLKMEIRF</sequence>
<dbReference type="CDD" id="cd04301">
    <property type="entry name" value="NAT_SF"/>
    <property type="match status" value="1"/>
</dbReference>
<dbReference type="GO" id="GO:0016747">
    <property type="term" value="F:acyltransferase activity, transferring groups other than amino-acyl groups"/>
    <property type="evidence" value="ECO:0007669"/>
    <property type="project" value="InterPro"/>
</dbReference>
<dbReference type="eggNOG" id="COG0456">
    <property type="taxonomic scope" value="Bacteria"/>
</dbReference>
<keyword evidence="2" id="KW-0012">Acyltransferase</keyword>
<name>M7NJE3_9BACT</name>
<dbReference type="PROSITE" id="PS51186">
    <property type="entry name" value="GNAT"/>
    <property type="match status" value="1"/>
</dbReference>
<dbReference type="Gene3D" id="3.40.630.30">
    <property type="match status" value="1"/>
</dbReference>
<dbReference type="RefSeq" id="WP_009196361.1">
    <property type="nucleotide sequence ID" value="NZ_AODQ01000083.1"/>
</dbReference>
<evidence type="ECO:0000259" key="3">
    <source>
        <dbReference type="PROSITE" id="PS51186"/>
    </source>
</evidence>
<protein>
    <submittedName>
        <fullName evidence="4">Ribosomal-protein-alanine N-acetyltransferase</fullName>
    </submittedName>
</protein>
<organism evidence="4 5">
    <name type="scientific">Cesiribacter andamanensis AMV16</name>
    <dbReference type="NCBI Taxonomy" id="1279009"/>
    <lineage>
        <taxon>Bacteria</taxon>
        <taxon>Pseudomonadati</taxon>
        <taxon>Bacteroidota</taxon>
        <taxon>Cytophagia</taxon>
        <taxon>Cytophagales</taxon>
        <taxon>Cesiribacteraceae</taxon>
        <taxon>Cesiribacter</taxon>
    </lineage>
</organism>
<dbReference type="InterPro" id="IPR050832">
    <property type="entry name" value="Bact_Acetyltransf"/>
</dbReference>
<comment type="caution">
    <text evidence="4">The sequence shown here is derived from an EMBL/GenBank/DDBJ whole genome shotgun (WGS) entry which is preliminary data.</text>
</comment>
<feature type="domain" description="N-acetyltransferase" evidence="3">
    <location>
        <begin position="4"/>
        <end position="153"/>
    </location>
</feature>
<evidence type="ECO:0000256" key="2">
    <source>
        <dbReference type="ARBA" id="ARBA00023315"/>
    </source>
</evidence>
<keyword evidence="1 4" id="KW-0808">Transferase</keyword>
<evidence type="ECO:0000313" key="4">
    <source>
        <dbReference type="EMBL" id="EMR01905.1"/>
    </source>
</evidence>
<dbReference type="PANTHER" id="PTHR43877">
    <property type="entry name" value="AMINOALKYLPHOSPHONATE N-ACETYLTRANSFERASE-RELATED-RELATED"/>
    <property type="match status" value="1"/>
</dbReference>
<evidence type="ECO:0000313" key="5">
    <source>
        <dbReference type="Proteomes" id="UP000011910"/>
    </source>
</evidence>